<dbReference type="SUPFAM" id="SSF55200">
    <property type="entry name" value="Translation initiation factor IF3, C-terminal domain"/>
    <property type="match status" value="1"/>
</dbReference>
<organism evidence="2 3">
    <name type="scientific">Babesia bigemina</name>
    <dbReference type="NCBI Taxonomy" id="5866"/>
    <lineage>
        <taxon>Eukaryota</taxon>
        <taxon>Sar</taxon>
        <taxon>Alveolata</taxon>
        <taxon>Apicomplexa</taxon>
        <taxon>Aconoidasida</taxon>
        <taxon>Piroplasmida</taxon>
        <taxon>Babesiidae</taxon>
        <taxon>Babesia</taxon>
    </lineage>
</organism>
<evidence type="ECO:0000313" key="3">
    <source>
        <dbReference type="Proteomes" id="UP000033188"/>
    </source>
</evidence>
<feature type="region of interest" description="Disordered" evidence="1">
    <location>
        <begin position="545"/>
        <end position="605"/>
    </location>
</feature>
<dbReference type="VEuPathDB" id="PiroplasmaDB:BBBOND_0202470"/>
<gene>
    <name evidence="2" type="ORF">BBBOND_0202470</name>
</gene>
<reference evidence="3" key="1">
    <citation type="submission" date="2014-06" db="EMBL/GenBank/DDBJ databases">
        <authorList>
            <person name="Aslett M."/>
            <person name="De Silva N."/>
        </authorList>
    </citation>
    <scope>NUCLEOTIDE SEQUENCE [LARGE SCALE GENOMIC DNA]</scope>
    <source>
        <strain evidence="3">Bond</strain>
    </source>
</reference>
<dbReference type="OrthoDB" id="10533613at2759"/>
<evidence type="ECO:0000256" key="1">
    <source>
        <dbReference type="SAM" id="MobiDB-lite"/>
    </source>
</evidence>
<dbReference type="Gene3D" id="3.30.110.10">
    <property type="entry name" value="Translation initiation factor 3 (IF-3), C-terminal domain"/>
    <property type="match status" value="1"/>
</dbReference>
<dbReference type="AlphaFoldDB" id="A0A061DBG7"/>
<sequence>MQLIAACGGILASYSFVANLGRMNATMPRRHPMCAMRLGGINSSSVFKEAEELLSELPAQTTVPPSPLKHRREMLTPKYSNVTQDAGSVEDDDWYTNDVAKRNIQNIINSTIGGRRNTNRQHAAGKAVQQPKKNRKKYGPGKPVDMKIWMNIGTNDLLTRCKRARKFLEDGIPIMFKIEGQGHAENYMTHGRLIVNTAMSVLSDVAKLGGDLQIHTNFLSQIFNPLVTVKRNASTQHVDAKHRDAVEVPGSVTGSMVNGLSEPSGRTGMTRTVEPAKPATQGPHGTIPTVWGQKNVQHLSATTFKPDGSTGRSGGVNQRWTEAADACYSDSRLPPVHGYDNTTPNDHSHFARSAPQTGIFTATTVQTTRDAARHNAPESYQLANSTLAVETRISDGETMVQLKSQNSGGNAEHAGVPDPKLTQVKGVGKDKSASKFMTIEKPTQVLTANTSPTANNDVMLKRFIEMRSGTMPRPAAAPPVPNVMANAPPPPVQSAASNPIPPYVTQLQRPRIEVPYVSHQTIHHPYNGGYAGQNYNFAYERASRPMPLAQSPPAPVNSETRWPYTSNPSRSTTPAVTNTQRLSIGTEKTGNGAKSRWIVLDKDNP</sequence>
<protein>
    <submittedName>
        <fullName evidence="2">Uncharacterized protein</fullName>
    </submittedName>
</protein>
<accession>A0A061DBG7</accession>
<feature type="compositionally biased region" description="Polar residues" evidence="1">
    <location>
        <begin position="557"/>
        <end position="589"/>
    </location>
</feature>
<dbReference type="InterPro" id="IPR036788">
    <property type="entry name" value="T_IF-3_C_sf"/>
</dbReference>
<dbReference type="GO" id="GO:0006413">
    <property type="term" value="P:translational initiation"/>
    <property type="evidence" value="ECO:0007669"/>
    <property type="project" value="InterPro"/>
</dbReference>
<dbReference type="RefSeq" id="XP_012767276.1">
    <property type="nucleotide sequence ID" value="XM_012911822.1"/>
</dbReference>
<dbReference type="GeneID" id="24563631"/>
<dbReference type="KEGG" id="bbig:BBBOND_0202470"/>
<dbReference type="EMBL" id="LK391708">
    <property type="protein sequence ID" value="CDR95090.1"/>
    <property type="molecule type" value="Genomic_DNA"/>
</dbReference>
<dbReference type="Proteomes" id="UP000033188">
    <property type="component" value="Chromosome 2"/>
</dbReference>
<name>A0A061DBG7_BABBI</name>
<proteinExistence type="predicted"/>
<evidence type="ECO:0000313" key="2">
    <source>
        <dbReference type="EMBL" id="CDR95090.1"/>
    </source>
</evidence>
<feature type="region of interest" description="Disordered" evidence="1">
    <location>
        <begin position="405"/>
        <end position="426"/>
    </location>
</feature>
<keyword evidence="3" id="KW-1185">Reference proteome</keyword>
<feature type="region of interest" description="Disordered" evidence="1">
    <location>
        <begin position="114"/>
        <end position="141"/>
    </location>
</feature>